<evidence type="ECO:0000256" key="1">
    <source>
        <dbReference type="SAM" id="Phobius"/>
    </source>
</evidence>
<evidence type="ECO:0000313" key="3">
    <source>
        <dbReference type="Proteomes" id="UP001610444"/>
    </source>
</evidence>
<name>A0ABR4JAT7_9EURO</name>
<dbReference type="Proteomes" id="UP001610444">
    <property type="component" value="Unassembled WGS sequence"/>
</dbReference>
<reference evidence="2 3" key="1">
    <citation type="submission" date="2024-07" db="EMBL/GenBank/DDBJ databases">
        <title>Section-level genome sequencing and comparative genomics of Aspergillus sections Usti and Cavernicolus.</title>
        <authorList>
            <consortium name="Lawrence Berkeley National Laboratory"/>
            <person name="Nybo J.L."/>
            <person name="Vesth T.C."/>
            <person name="Theobald S."/>
            <person name="Frisvad J.C."/>
            <person name="Larsen T.O."/>
            <person name="Kjaerboelling I."/>
            <person name="Rothschild-Mancinelli K."/>
            <person name="Lyhne E.K."/>
            <person name="Kogle M.E."/>
            <person name="Barry K."/>
            <person name="Clum A."/>
            <person name="Na H."/>
            <person name="Ledsgaard L."/>
            <person name="Lin J."/>
            <person name="Lipzen A."/>
            <person name="Kuo A."/>
            <person name="Riley R."/>
            <person name="Mondo S."/>
            <person name="LaButti K."/>
            <person name="Haridas S."/>
            <person name="Pangalinan J."/>
            <person name="Salamov A.A."/>
            <person name="Simmons B.A."/>
            <person name="Magnuson J.K."/>
            <person name="Chen J."/>
            <person name="Drula E."/>
            <person name="Henrissat B."/>
            <person name="Wiebenga A."/>
            <person name="Lubbers R.J."/>
            <person name="Gomes A.C."/>
            <person name="Macurrencykelacurrency M.R."/>
            <person name="Stajich J."/>
            <person name="Grigoriev I.V."/>
            <person name="Mortensen U.H."/>
            <person name="De vries R.P."/>
            <person name="Baker S.E."/>
            <person name="Andersen M.R."/>
        </authorList>
    </citation>
    <scope>NUCLEOTIDE SEQUENCE [LARGE SCALE GENOMIC DNA]</scope>
    <source>
        <strain evidence="2 3">CBS 756.74</strain>
    </source>
</reference>
<comment type="caution">
    <text evidence="2">The sequence shown here is derived from an EMBL/GenBank/DDBJ whole genome shotgun (WGS) entry which is preliminary data.</text>
</comment>
<keyword evidence="3" id="KW-1185">Reference proteome</keyword>
<sequence length="51" mass="5784">MAGWIAILTPIMPIVSTGLMPMATMMKYIPRTSSHQIRVPVSPRRMCLRKN</sequence>
<dbReference type="RefSeq" id="XP_070892331.1">
    <property type="nucleotide sequence ID" value="XM_071042212.1"/>
</dbReference>
<organism evidence="2 3">
    <name type="scientific">Aspergillus pseudodeflectus</name>
    <dbReference type="NCBI Taxonomy" id="176178"/>
    <lineage>
        <taxon>Eukaryota</taxon>
        <taxon>Fungi</taxon>
        <taxon>Dikarya</taxon>
        <taxon>Ascomycota</taxon>
        <taxon>Pezizomycotina</taxon>
        <taxon>Eurotiomycetes</taxon>
        <taxon>Eurotiomycetidae</taxon>
        <taxon>Eurotiales</taxon>
        <taxon>Aspergillaceae</taxon>
        <taxon>Aspergillus</taxon>
        <taxon>Aspergillus subgen. Nidulantes</taxon>
    </lineage>
</organism>
<feature type="transmembrane region" description="Helical" evidence="1">
    <location>
        <begin position="6"/>
        <end position="29"/>
    </location>
</feature>
<gene>
    <name evidence="2" type="ORF">BJX68DRAFT_250187</name>
</gene>
<protein>
    <submittedName>
        <fullName evidence="2">Uncharacterized protein</fullName>
    </submittedName>
</protein>
<evidence type="ECO:0000313" key="2">
    <source>
        <dbReference type="EMBL" id="KAL2836966.1"/>
    </source>
</evidence>
<dbReference type="EMBL" id="JBFXLR010000105">
    <property type="protein sequence ID" value="KAL2836966.1"/>
    <property type="molecule type" value="Genomic_DNA"/>
</dbReference>
<proteinExistence type="predicted"/>
<keyword evidence="1" id="KW-1133">Transmembrane helix</keyword>
<keyword evidence="1" id="KW-0472">Membrane</keyword>
<accession>A0ABR4JAT7</accession>
<keyword evidence="1" id="KW-0812">Transmembrane</keyword>
<dbReference type="GeneID" id="98157376"/>